<evidence type="ECO:0000313" key="1">
    <source>
        <dbReference type="EMBL" id="GLI92050.1"/>
    </source>
</evidence>
<dbReference type="EMBL" id="BSEC01000001">
    <property type="protein sequence ID" value="GLI92050.1"/>
    <property type="molecule type" value="Genomic_DNA"/>
</dbReference>
<proteinExistence type="predicted"/>
<protein>
    <submittedName>
        <fullName evidence="1">Uncharacterized protein</fullName>
    </submittedName>
</protein>
<gene>
    <name evidence="1" type="ORF">LMG27198_10420</name>
</gene>
<sequence length="104" mass="11782">MGLTRLGVEQDADDSPIWAQEADFVDKQIVETTQTRAERLTLVFMRRGPHAGERIGELVGLDPFAGLRRRKTLRARRRMFGLFSLFRRARAAGPGRDRGEEEAA</sequence>
<organism evidence="1 2">
    <name type="scientific">Methylocystis echinoides</name>
    <dbReference type="NCBI Taxonomy" id="29468"/>
    <lineage>
        <taxon>Bacteria</taxon>
        <taxon>Pseudomonadati</taxon>
        <taxon>Pseudomonadota</taxon>
        <taxon>Alphaproteobacteria</taxon>
        <taxon>Hyphomicrobiales</taxon>
        <taxon>Methylocystaceae</taxon>
        <taxon>Methylocystis</taxon>
    </lineage>
</organism>
<comment type="caution">
    <text evidence="1">The sequence shown here is derived from an EMBL/GenBank/DDBJ whole genome shotgun (WGS) entry which is preliminary data.</text>
</comment>
<name>A0A9W6GSE3_9HYPH</name>
<dbReference type="Proteomes" id="UP001144323">
    <property type="component" value="Unassembled WGS sequence"/>
</dbReference>
<evidence type="ECO:0000313" key="2">
    <source>
        <dbReference type="Proteomes" id="UP001144323"/>
    </source>
</evidence>
<accession>A0A9W6GSE3</accession>
<keyword evidence="2" id="KW-1185">Reference proteome</keyword>
<dbReference type="AlphaFoldDB" id="A0A9W6GSE3"/>
<reference evidence="1" key="1">
    <citation type="journal article" date="2023" name="Int. J. Syst. Evol. Microbiol.">
        <title>Methylocystis iwaonis sp. nov., a type II methane-oxidizing bacterium from surface soil of a rice paddy field in Japan, and emended description of the genus Methylocystis (ex Whittenbury et al. 1970) Bowman et al. 1993.</title>
        <authorList>
            <person name="Kaise H."/>
            <person name="Sawadogo J.B."/>
            <person name="Alam M.S."/>
            <person name="Ueno C."/>
            <person name="Dianou D."/>
            <person name="Shinjo R."/>
            <person name="Asakawa S."/>
        </authorList>
    </citation>
    <scope>NUCLEOTIDE SEQUENCE</scope>
    <source>
        <strain evidence="1">LMG27198</strain>
    </source>
</reference>